<accession>A0A9P0DEL4</accession>
<keyword evidence="3 7" id="KW-0812">Transmembrane</keyword>
<evidence type="ECO:0000256" key="5">
    <source>
        <dbReference type="ARBA" id="ARBA00023136"/>
    </source>
</evidence>
<comment type="subcellular location">
    <subcellularLocation>
        <location evidence="1">Membrane</location>
        <topology evidence="1">Multi-pass membrane protein</topology>
    </subcellularLocation>
</comment>
<dbReference type="Gene3D" id="1.20.1530.20">
    <property type="match status" value="1"/>
</dbReference>
<dbReference type="GO" id="GO:0016020">
    <property type="term" value="C:membrane"/>
    <property type="evidence" value="ECO:0007669"/>
    <property type="project" value="UniProtKB-SubCell"/>
</dbReference>
<evidence type="ECO:0000256" key="1">
    <source>
        <dbReference type="ARBA" id="ARBA00004141"/>
    </source>
</evidence>
<feature type="region of interest" description="Disordered" evidence="6">
    <location>
        <begin position="596"/>
        <end position="618"/>
    </location>
</feature>
<feature type="transmembrane region" description="Helical" evidence="7">
    <location>
        <begin position="528"/>
        <end position="551"/>
    </location>
</feature>
<feature type="transmembrane region" description="Helical" evidence="7">
    <location>
        <begin position="398"/>
        <end position="418"/>
    </location>
</feature>
<evidence type="ECO:0000313" key="9">
    <source>
        <dbReference type="EMBL" id="CAH1129802.1"/>
    </source>
</evidence>
<feature type="compositionally biased region" description="Basic and acidic residues" evidence="6">
    <location>
        <begin position="609"/>
        <end position="618"/>
    </location>
</feature>
<dbReference type="GO" id="GO:0015297">
    <property type="term" value="F:antiporter activity"/>
    <property type="evidence" value="ECO:0007669"/>
    <property type="project" value="InterPro"/>
</dbReference>
<feature type="transmembrane region" description="Helical" evidence="7">
    <location>
        <begin position="301"/>
        <end position="324"/>
    </location>
</feature>
<evidence type="ECO:0000256" key="7">
    <source>
        <dbReference type="SAM" id="Phobius"/>
    </source>
</evidence>
<protein>
    <recommendedName>
        <fullName evidence="8">Cation/H+ exchanger transmembrane domain-containing protein</fullName>
    </recommendedName>
</protein>
<evidence type="ECO:0000256" key="6">
    <source>
        <dbReference type="SAM" id="MobiDB-lite"/>
    </source>
</evidence>
<feature type="transmembrane region" description="Helical" evidence="7">
    <location>
        <begin position="491"/>
        <end position="516"/>
    </location>
</feature>
<keyword evidence="5 7" id="KW-0472">Membrane</keyword>
<evidence type="ECO:0000256" key="4">
    <source>
        <dbReference type="ARBA" id="ARBA00022989"/>
    </source>
</evidence>
<comment type="similarity">
    <text evidence="2">Belongs to the monovalent cation:proton antiporter 1 (CPA1) transporter (TC 2.A.36) family.</text>
</comment>
<evidence type="ECO:0000259" key="8">
    <source>
        <dbReference type="Pfam" id="PF00999"/>
    </source>
</evidence>
<reference evidence="9" key="1">
    <citation type="submission" date="2022-01" db="EMBL/GenBank/DDBJ databases">
        <authorList>
            <person name="King R."/>
        </authorList>
    </citation>
    <scope>NUCLEOTIDE SEQUENCE</scope>
</reference>
<dbReference type="GO" id="GO:1902600">
    <property type="term" value="P:proton transmembrane transport"/>
    <property type="evidence" value="ECO:0007669"/>
    <property type="project" value="InterPro"/>
</dbReference>
<proteinExistence type="inferred from homology"/>
<feature type="transmembrane region" description="Helical" evidence="7">
    <location>
        <begin position="128"/>
        <end position="151"/>
    </location>
</feature>
<dbReference type="EMBL" id="OU892280">
    <property type="protein sequence ID" value="CAH1129802.1"/>
    <property type="molecule type" value="Genomic_DNA"/>
</dbReference>
<evidence type="ECO:0000313" key="10">
    <source>
        <dbReference type="Proteomes" id="UP001152799"/>
    </source>
</evidence>
<feature type="transmembrane region" description="Helical" evidence="7">
    <location>
        <begin position="456"/>
        <end position="479"/>
    </location>
</feature>
<feature type="transmembrane region" description="Helical" evidence="7">
    <location>
        <begin position="268"/>
        <end position="289"/>
    </location>
</feature>
<dbReference type="OrthoDB" id="423807at2759"/>
<feature type="transmembrane region" description="Helical" evidence="7">
    <location>
        <begin position="336"/>
        <end position="361"/>
    </location>
</feature>
<dbReference type="InterPro" id="IPR051843">
    <property type="entry name" value="CPA1_transporter"/>
</dbReference>
<dbReference type="InterPro" id="IPR038770">
    <property type="entry name" value="Na+/solute_symporter_sf"/>
</dbReference>
<dbReference type="Pfam" id="PF00999">
    <property type="entry name" value="Na_H_Exchanger"/>
    <property type="match status" value="1"/>
</dbReference>
<keyword evidence="4 7" id="KW-1133">Transmembrane helix</keyword>
<dbReference type="PANTHER" id="PTHR31102">
    <property type="match status" value="1"/>
</dbReference>
<organism evidence="9 10">
    <name type="scientific">Ceutorhynchus assimilis</name>
    <name type="common">cabbage seed weevil</name>
    <dbReference type="NCBI Taxonomy" id="467358"/>
    <lineage>
        <taxon>Eukaryota</taxon>
        <taxon>Metazoa</taxon>
        <taxon>Ecdysozoa</taxon>
        <taxon>Arthropoda</taxon>
        <taxon>Hexapoda</taxon>
        <taxon>Insecta</taxon>
        <taxon>Pterygota</taxon>
        <taxon>Neoptera</taxon>
        <taxon>Endopterygota</taxon>
        <taxon>Coleoptera</taxon>
        <taxon>Polyphaga</taxon>
        <taxon>Cucujiformia</taxon>
        <taxon>Curculionidae</taxon>
        <taxon>Ceutorhynchinae</taxon>
        <taxon>Ceutorhynchus</taxon>
    </lineage>
</organism>
<sequence>MLEKNSYKVSNSDQKNNYQDLNGFKTKQGPIITCINGVDNLGLDDDIQGSGKTDVNKFTRSLSQISTTSKNSKTRFSDNGDDNPRSWWYAFCLKCRSKESTPESWEPQYWSYLCPYPFCPVYRSFARLLALVVLGVVAWCILYTIVGPLAAPPNGQLFQLLVLVLAGKFGGWLVSLTTLPGLIGMLFTGMLMQNVHLVDIDASFYPITKQLRKMALVIILIRAGLDLDPSALRRLKWSVIKLGLGPWLIEAIVVAVGSYYFLGIPWDYAFALGSVAAAVSPAVTVPCLLRLRSKGYGVAKGIPTLIIAIAGIDDAASVAVFGIIKSAMFSTGSLTFVIMQAPLSIIGGIAFGIFWGLLCYYTPEKKDPYVSHLRILLLLAGCTFSVFGSDYIGYGGAGPLACVAAAFVALVVWSKQGWDIEDNPASEGFEILWMFFEPILFSLTGAQIKLQELDRQVVLIGIGILVASTVIRIGSTVVLGIGCGLNLKEKLFASFALMSKATVQAALASVLLGLISDHSSVEHIYAEKVLMVCILAIMLTAPTSAILMTLLGPKLLTKTSVPFSAETVRHSTRLSVRSLRDLTVDPETMLTIGEEEKATKTQNNGDIQGVHKNDKTKM</sequence>
<feature type="transmembrane region" description="Helical" evidence="7">
    <location>
        <begin position="373"/>
        <end position="392"/>
    </location>
</feature>
<feature type="transmembrane region" description="Helical" evidence="7">
    <location>
        <begin position="157"/>
        <end position="187"/>
    </location>
</feature>
<name>A0A9P0DEL4_9CUCU</name>
<keyword evidence="10" id="KW-1185">Reference proteome</keyword>
<dbReference type="Proteomes" id="UP001152799">
    <property type="component" value="Chromosome 4"/>
</dbReference>
<evidence type="ECO:0000256" key="2">
    <source>
        <dbReference type="ARBA" id="ARBA00007367"/>
    </source>
</evidence>
<dbReference type="AlphaFoldDB" id="A0A9P0DEL4"/>
<evidence type="ECO:0000256" key="3">
    <source>
        <dbReference type="ARBA" id="ARBA00022692"/>
    </source>
</evidence>
<dbReference type="PANTHER" id="PTHR31102:SF1">
    <property type="entry name" value="CATION_H+ EXCHANGER DOMAIN-CONTAINING PROTEIN"/>
    <property type="match status" value="1"/>
</dbReference>
<gene>
    <name evidence="9" type="ORF">CEUTPL_LOCUS8463</name>
</gene>
<feature type="domain" description="Cation/H+ exchanger transmembrane" evidence="8">
    <location>
        <begin position="169"/>
        <end position="547"/>
    </location>
</feature>
<dbReference type="InterPro" id="IPR006153">
    <property type="entry name" value="Cation/H_exchanger_TM"/>
</dbReference>
<feature type="transmembrane region" description="Helical" evidence="7">
    <location>
        <begin position="242"/>
        <end position="262"/>
    </location>
</feature>